<accession>A0A1M5LQY9</accession>
<sequence length="118" mass="12624">MVGIGRVRVKTGNAPIEQKISAYPPQADICAFVSTSLETKRAARLVQRNVTCLTYRTTALPLYERVTLESSPSEVAAADQRLAQSSIAATASISISHPGRIRRLTTTNVLAGGLATLR</sequence>
<proteinExistence type="predicted"/>
<evidence type="ECO:0000313" key="2">
    <source>
        <dbReference type="Proteomes" id="UP000189796"/>
    </source>
</evidence>
<organism evidence="1 2">
    <name type="scientific">Bradyrhizobium erythrophlei</name>
    <dbReference type="NCBI Taxonomy" id="1437360"/>
    <lineage>
        <taxon>Bacteria</taxon>
        <taxon>Pseudomonadati</taxon>
        <taxon>Pseudomonadota</taxon>
        <taxon>Alphaproteobacteria</taxon>
        <taxon>Hyphomicrobiales</taxon>
        <taxon>Nitrobacteraceae</taxon>
        <taxon>Bradyrhizobium</taxon>
    </lineage>
</organism>
<protein>
    <submittedName>
        <fullName evidence="1">Uncharacterized protein</fullName>
    </submittedName>
</protein>
<evidence type="ECO:0000313" key="1">
    <source>
        <dbReference type="EMBL" id="SHG67497.1"/>
    </source>
</evidence>
<dbReference type="Proteomes" id="UP000189796">
    <property type="component" value="Chromosome I"/>
</dbReference>
<dbReference type="AlphaFoldDB" id="A0A1M5LQY9"/>
<gene>
    <name evidence="1" type="ORF">SAMN05443248_2327</name>
</gene>
<name>A0A1M5LQY9_9BRAD</name>
<dbReference type="EMBL" id="LT670817">
    <property type="protein sequence ID" value="SHG67497.1"/>
    <property type="molecule type" value="Genomic_DNA"/>
</dbReference>
<reference evidence="1 2" key="1">
    <citation type="submission" date="2016-11" db="EMBL/GenBank/DDBJ databases">
        <authorList>
            <person name="Jaros S."/>
            <person name="Januszkiewicz K."/>
            <person name="Wedrychowicz H."/>
        </authorList>
    </citation>
    <scope>NUCLEOTIDE SEQUENCE [LARGE SCALE GENOMIC DNA]</scope>
    <source>
        <strain evidence="1 2">GAS138</strain>
    </source>
</reference>